<accession>A0ABP3RA71</accession>
<feature type="transmembrane region" description="Helical" evidence="7">
    <location>
        <begin position="61"/>
        <end position="81"/>
    </location>
</feature>
<organism evidence="8 9">
    <name type="scientific">Craurococcus roseus</name>
    <dbReference type="NCBI Taxonomy" id="77585"/>
    <lineage>
        <taxon>Bacteria</taxon>
        <taxon>Pseudomonadati</taxon>
        <taxon>Pseudomonadota</taxon>
        <taxon>Alphaproteobacteria</taxon>
        <taxon>Acetobacterales</taxon>
        <taxon>Acetobacteraceae</taxon>
        <taxon>Craurococcus</taxon>
    </lineage>
</organism>
<comment type="catalytic activity">
    <reaction evidence="7">
        <text>L-cysteinyl-[prolipoprotein] + a 1,2-diacyl-sn-glycero-3-phospho-(1'-sn-glycerol) = an S-1,2-diacyl-sn-glyceryl-L-cysteinyl-[prolipoprotein] + sn-glycerol 1-phosphate + H(+)</text>
        <dbReference type="Rhea" id="RHEA:56712"/>
        <dbReference type="Rhea" id="RHEA-COMP:14679"/>
        <dbReference type="Rhea" id="RHEA-COMP:14680"/>
        <dbReference type="ChEBI" id="CHEBI:15378"/>
        <dbReference type="ChEBI" id="CHEBI:29950"/>
        <dbReference type="ChEBI" id="CHEBI:57685"/>
        <dbReference type="ChEBI" id="CHEBI:64716"/>
        <dbReference type="ChEBI" id="CHEBI:140658"/>
        <dbReference type="EC" id="2.5.1.145"/>
    </reaction>
</comment>
<comment type="caution">
    <text evidence="8">The sequence shown here is derived from an EMBL/GenBank/DDBJ whole genome shotgun (WGS) entry which is preliminary data.</text>
</comment>
<evidence type="ECO:0000256" key="3">
    <source>
        <dbReference type="ARBA" id="ARBA00022679"/>
    </source>
</evidence>
<dbReference type="PANTHER" id="PTHR30589:SF0">
    <property type="entry name" value="PHOSPHATIDYLGLYCEROL--PROLIPOPROTEIN DIACYLGLYCERYL TRANSFERASE"/>
    <property type="match status" value="1"/>
</dbReference>
<dbReference type="RefSeq" id="WP_343898130.1">
    <property type="nucleotide sequence ID" value="NZ_BAAAFZ010000111.1"/>
</dbReference>
<feature type="binding site" evidence="7">
    <location>
        <position position="144"/>
    </location>
    <ligand>
        <name>a 1,2-diacyl-sn-glycero-3-phospho-(1'-sn-glycerol)</name>
        <dbReference type="ChEBI" id="CHEBI:64716"/>
    </ligand>
</feature>
<keyword evidence="4 7" id="KW-0812">Transmembrane</keyword>
<dbReference type="GO" id="GO:0016740">
    <property type="term" value="F:transferase activity"/>
    <property type="evidence" value="ECO:0007669"/>
    <property type="project" value="UniProtKB-KW"/>
</dbReference>
<name>A0ABP3RA71_9PROT</name>
<evidence type="ECO:0000256" key="4">
    <source>
        <dbReference type="ARBA" id="ARBA00022692"/>
    </source>
</evidence>
<feature type="transmembrane region" description="Helical" evidence="7">
    <location>
        <begin position="101"/>
        <end position="118"/>
    </location>
</feature>
<dbReference type="EMBL" id="BAAAFZ010000111">
    <property type="protein sequence ID" value="GAA0606355.1"/>
    <property type="molecule type" value="Genomic_DNA"/>
</dbReference>
<sequence length="271" mass="29452">MPTLLAIPFPAIDPVLVEIGPLVIRWYALAYIAGIVLGWRLARRLATLKPVAATPEQIDDFVTWVTLGIILGGRLGYVLFYRPGHYLSNPLEALAVWQGGMSFHGGAIGVILAIILFARRHRLDMLALADRTTAVVPIGLFFGRLANFINGELWGRPTDVPWAMVFPHAGPEPRHPSQLYQAGLEGLALFALLMALVWNPAIRAKRGFVAGAFLAGYGVARLVGEFFRQPDAHLGFLFAGATMGQLLSVPMVLVGAWLMLRARPARGEAVA</sequence>
<evidence type="ECO:0000256" key="5">
    <source>
        <dbReference type="ARBA" id="ARBA00022989"/>
    </source>
</evidence>
<feature type="transmembrane region" description="Helical" evidence="7">
    <location>
        <begin position="207"/>
        <end position="224"/>
    </location>
</feature>
<evidence type="ECO:0000256" key="1">
    <source>
        <dbReference type="ARBA" id="ARBA00007150"/>
    </source>
</evidence>
<dbReference type="HAMAP" id="MF_01147">
    <property type="entry name" value="Lgt"/>
    <property type="match status" value="1"/>
</dbReference>
<keyword evidence="9" id="KW-1185">Reference proteome</keyword>
<gene>
    <name evidence="7 8" type="primary">lgt</name>
    <name evidence="8" type="ORF">GCM10009416_49400</name>
</gene>
<reference evidence="9" key="1">
    <citation type="journal article" date="2019" name="Int. J. Syst. Evol. Microbiol.">
        <title>The Global Catalogue of Microorganisms (GCM) 10K type strain sequencing project: providing services to taxonomists for standard genome sequencing and annotation.</title>
        <authorList>
            <consortium name="The Broad Institute Genomics Platform"/>
            <consortium name="The Broad Institute Genome Sequencing Center for Infectious Disease"/>
            <person name="Wu L."/>
            <person name="Ma J."/>
        </authorList>
    </citation>
    <scope>NUCLEOTIDE SEQUENCE [LARGE SCALE GENOMIC DNA]</scope>
    <source>
        <strain evidence="9">JCM 9933</strain>
    </source>
</reference>
<keyword evidence="6 7" id="KW-0472">Membrane</keyword>
<evidence type="ECO:0000256" key="2">
    <source>
        <dbReference type="ARBA" id="ARBA00022475"/>
    </source>
</evidence>
<comment type="function">
    <text evidence="7">Catalyzes the transfer of the diacylglyceryl group from phosphatidylglycerol to the sulfhydryl group of the N-terminal cysteine of a prolipoprotein, the first step in the formation of mature lipoproteins.</text>
</comment>
<evidence type="ECO:0000313" key="9">
    <source>
        <dbReference type="Proteomes" id="UP001501588"/>
    </source>
</evidence>
<comment type="subcellular location">
    <subcellularLocation>
        <location evidence="7">Cell membrane</location>
        <topology evidence="7">Multi-pass membrane protein</topology>
    </subcellularLocation>
</comment>
<dbReference type="Pfam" id="PF01790">
    <property type="entry name" value="LGT"/>
    <property type="match status" value="1"/>
</dbReference>
<dbReference type="EC" id="2.5.1.145" evidence="7"/>
<feature type="transmembrane region" description="Helical" evidence="7">
    <location>
        <begin position="236"/>
        <end position="260"/>
    </location>
</feature>
<dbReference type="NCBIfam" id="TIGR00544">
    <property type="entry name" value="lgt"/>
    <property type="match status" value="1"/>
</dbReference>
<proteinExistence type="inferred from homology"/>
<keyword evidence="2 7" id="KW-1003">Cell membrane</keyword>
<keyword evidence="3 7" id="KW-0808">Transferase</keyword>
<evidence type="ECO:0000256" key="6">
    <source>
        <dbReference type="ARBA" id="ARBA00023136"/>
    </source>
</evidence>
<comment type="pathway">
    <text evidence="7">Protein modification; lipoprotein biosynthesis (diacylglyceryl transfer).</text>
</comment>
<dbReference type="PANTHER" id="PTHR30589">
    <property type="entry name" value="PROLIPOPROTEIN DIACYLGLYCERYL TRANSFERASE"/>
    <property type="match status" value="1"/>
</dbReference>
<evidence type="ECO:0000313" key="8">
    <source>
        <dbReference type="EMBL" id="GAA0606355.1"/>
    </source>
</evidence>
<dbReference type="Proteomes" id="UP001501588">
    <property type="component" value="Unassembled WGS sequence"/>
</dbReference>
<protein>
    <recommendedName>
        <fullName evidence="7">Phosphatidylglycerol--prolipoprotein diacylglyceryl transferase</fullName>
        <ecNumber evidence="7">2.5.1.145</ecNumber>
    </recommendedName>
</protein>
<dbReference type="InterPro" id="IPR001640">
    <property type="entry name" value="Lgt"/>
</dbReference>
<keyword evidence="5 7" id="KW-1133">Transmembrane helix</keyword>
<comment type="similarity">
    <text evidence="1 7">Belongs to the Lgt family.</text>
</comment>
<evidence type="ECO:0000256" key="7">
    <source>
        <dbReference type="HAMAP-Rule" id="MF_01147"/>
    </source>
</evidence>
<dbReference type="PROSITE" id="PS01311">
    <property type="entry name" value="LGT"/>
    <property type="match status" value="1"/>
</dbReference>
<feature type="transmembrane region" description="Helical" evidence="7">
    <location>
        <begin position="24"/>
        <end position="41"/>
    </location>
</feature>